<dbReference type="RefSeq" id="WP_027204055.1">
    <property type="nucleotide sequence ID" value="NZ_FOGJ01000002.1"/>
</dbReference>
<gene>
    <name evidence="7" type="ORF">SAMN04487884_102159</name>
</gene>
<reference evidence="7 8" key="1">
    <citation type="submission" date="2016-10" db="EMBL/GenBank/DDBJ databases">
        <authorList>
            <person name="de Groot N.N."/>
        </authorList>
    </citation>
    <scope>NUCLEOTIDE SEQUENCE [LARGE SCALE GENOMIC DNA]</scope>
    <source>
        <strain evidence="7 8">AR40</strain>
    </source>
</reference>
<dbReference type="AlphaFoldDB" id="A0A1H9LR18"/>
<evidence type="ECO:0000256" key="4">
    <source>
        <dbReference type="ARBA" id="ARBA00022989"/>
    </source>
</evidence>
<dbReference type="OrthoDB" id="45037at2"/>
<keyword evidence="3 6" id="KW-0812">Transmembrane</keyword>
<evidence type="ECO:0000256" key="5">
    <source>
        <dbReference type="ARBA" id="ARBA00023136"/>
    </source>
</evidence>
<dbReference type="GO" id="GO:0022857">
    <property type="term" value="F:transmembrane transporter activity"/>
    <property type="evidence" value="ECO:0007669"/>
    <property type="project" value="InterPro"/>
</dbReference>
<dbReference type="GO" id="GO:0005886">
    <property type="term" value="C:plasma membrane"/>
    <property type="evidence" value="ECO:0007669"/>
    <property type="project" value="UniProtKB-SubCell"/>
</dbReference>
<evidence type="ECO:0000256" key="1">
    <source>
        <dbReference type="ARBA" id="ARBA00004651"/>
    </source>
</evidence>
<feature type="transmembrane region" description="Helical" evidence="6">
    <location>
        <begin position="252"/>
        <end position="272"/>
    </location>
</feature>
<name>A0A1H9LR18_BUTFI</name>
<evidence type="ECO:0000256" key="2">
    <source>
        <dbReference type="ARBA" id="ARBA00022475"/>
    </source>
</evidence>
<dbReference type="PANTHER" id="PTHR47089:SF1">
    <property type="entry name" value="GUANOSINE ABC TRANSPORTER PERMEASE PROTEIN NUPP"/>
    <property type="match status" value="1"/>
</dbReference>
<feature type="transmembrane region" description="Helical" evidence="6">
    <location>
        <begin position="116"/>
        <end position="139"/>
    </location>
</feature>
<keyword evidence="4 6" id="KW-1133">Transmembrane helix</keyword>
<evidence type="ECO:0000256" key="3">
    <source>
        <dbReference type="ARBA" id="ARBA00022692"/>
    </source>
</evidence>
<dbReference type="InterPro" id="IPR001851">
    <property type="entry name" value="ABC_transp_permease"/>
</dbReference>
<dbReference type="CDD" id="cd06580">
    <property type="entry name" value="TM_PBP1_transp_TpRbsC_like"/>
    <property type="match status" value="1"/>
</dbReference>
<evidence type="ECO:0000256" key="6">
    <source>
        <dbReference type="SAM" id="Phobius"/>
    </source>
</evidence>
<feature type="transmembrane region" description="Helical" evidence="6">
    <location>
        <begin position="12"/>
        <end position="34"/>
    </location>
</feature>
<proteinExistence type="predicted"/>
<dbReference type="eggNOG" id="COG4603">
    <property type="taxonomic scope" value="Bacteria"/>
</dbReference>
<feature type="transmembrane region" description="Helical" evidence="6">
    <location>
        <begin position="203"/>
        <end position="221"/>
    </location>
</feature>
<dbReference type="EMBL" id="FOGJ01000002">
    <property type="protein sequence ID" value="SER13952.1"/>
    <property type="molecule type" value="Genomic_DNA"/>
</dbReference>
<dbReference type="Pfam" id="PF02653">
    <property type="entry name" value="BPD_transp_2"/>
    <property type="match status" value="1"/>
</dbReference>
<keyword evidence="2" id="KW-1003">Cell membrane</keyword>
<accession>A0A1H9LR18</accession>
<evidence type="ECO:0000313" key="8">
    <source>
        <dbReference type="Proteomes" id="UP000182584"/>
    </source>
</evidence>
<dbReference type="PANTHER" id="PTHR47089">
    <property type="entry name" value="ABC TRANSPORTER, PERMEASE PROTEIN"/>
    <property type="match status" value="1"/>
</dbReference>
<comment type="subcellular location">
    <subcellularLocation>
        <location evidence="1">Cell membrane</location>
        <topology evidence="1">Multi-pass membrane protein</topology>
    </subcellularLocation>
</comment>
<feature type="transmembrane region" description="Helical" evidence="6">
    <location>
        <begin position="332"/>
        <end position="350"/>
    </location>
</feature>
<sequence length="385" mass="41262">MKTKKNILKSNAFQTILSSLLCILFGVIICYIVLLCINPAGANEAMTTILQNFLAASKANLRLKNFGSTLVKTAPLVMCGLSIQFCYKTGLFNIGAAGQYAVGAGISLYAALAWNLPWFVCLLLATAVGALWGAIVGFLKAYRNVNEVISGIMLNWIGLYLVNMLTGNVKETTSPYTIPIKSVSKQSLLPSLGLENLFGGNKYVGIAIPLAIIIAIVIYIIQQNTTLGYVLIATGYNKEAAKYAGMKGSKNIIITLIIGGALAGMGAGMYYLTGMEQWTTTSSSVPDMGFNGIAATFLGGLNPIGTVFAAYFIEHITLGGSKINLNVYPSQIADLMSAIIIYLCGFTLFFKYCINTYLRNKEERAAKATVEVTKDDKAKEGGEGK</sequence>
<protein>
    <submittedName>
        <fullName evidence="7">Nucleoside ABC transporter membrane protein</fullName>
    </submittedName>
</protein>
<evidence type="ECO:0000313" key="7">
    <source>
        <dbReference type="EMBL" id="SER13952.1"/>
    </source>
</evidence>
<organism evidence="7 8">
    <name type="scientific">Butyrivibrio fibrisolvens</name>
    <dbReference type="NCBI Taxonomy" id="831"/>
    <lineage>
        <taxon>Bacteria</taxon>
        <taxon>Bacillati</taxon>
        <taxon>Bacillota</taxon>
        <taxon>Clostridia</taxon>
        <taxon>Lachnospirales</taxon>
        <taxon>Lachnospiraceae</taxon>
        <taxon>Butyrivibrio</taxon>
    </lineage>
</organism>
<dbReference type="Proteomes" id="UP000182584">
    <property type="component" value="Unassembled WGS sequence"/>
</dbReference>
<keyword evidence="5 6" id="KW-0472">Membrane</keyword>
<feature type="transmembrane region" description="Helical" evidence="6">
    <location>
        <begin position="292"/>
        <end position="312"/>
    </location>
</feature>